<keyword evidence="2" id="KW-1185">Reference proteome</keyword>
<accession>A0A4C1U1H4</accession>
<name>A0A4C1U1H4_EUMVA</name>
<dbReference type="OrthoDB" id="418748at2759"/>
<sequence>MYPAKPQLFVRNHVAKILENLENTRYYTWYVQTARGAGGVWADVRNILVKCDRKERIVIFGDFNGWVGMQRDGYEKVLGKFGDEN</sequence>
<gene>
    <name evidence="1" type="ORF">EVAR_13803_1</name>
</gene>
<dbReference type="AlphaFoldDB" id="A0A4C1U1H4"/>
<organism evidence="1 2">
    <name type="scientific">Eumeta variegata</name>
    <name type="common">Bagworm moth</name>
    <name type="synonym">Eumeta japonica</name>
    <dbReference type="NCBI Taxonomy" id="151549"/>
    <lineage>
        <taxon>Eukaryota</taxon>
        <taxon>Metazoa</taxon>
        <taxon>Ecdysozoa</taxon>
        <taxon>Arthropoda</taxon>
        <taxon>Hexapoda</taxon>
        <taxon>Insecta</taxon>
        <taxon>Pterygota</taxon>
        <taxon>Neoptera</taxon>
        <taxon>Endopterygota</taxon>
        <taxon>Lepidoptera</taxon>
        <taxon>Glossata</taxon>
        <taxon>Ditrysia</taxon>
        <taxon>Tineoidea</taxon>
        <taxon>Psychidae</taxon>
        <taxon>Oiketicinae</taxon>
        <taxon>Eumeta</taxon>
    </lineage>
</organism>
<reference evidence="1 2" key="1">
    <citation type="journal article" date="2019" name="Commun. Biol.">
        <title>The bagworm genome reveals a unique fibroin gene that provides high tensile strength.</title>
        <authorList>
            <person name="Kono N."/>
            <person name="Nakamura H."/>
            <person name="Ohtoshi R."/>
            <person name="Tomita M."/>
            <person name="Numata K."/>
            <person name="Arakawa K."/>
        </authorList>
    </citation>
    <scope>NUCLEOTIDE SEQUENCE [LARGE SCALE GENOMIC DNA]</scope>
</reference>
<protein>
    <submittedName>
        <fullName evidence="1">Uncharacterized protein</fullName>
    </submittedName>
</protein>
<evidence type="ECO:0000313" key="2">
    <source>
        <dbReference type="Proteomes" id="UP000299102"/>
    </source>
</evidence>
<dbReference type="Proteomes" id="UP000299102">
    <property type="component" value="Unassembled WGS sequence"/>
</dbReference>
<proteinExistence type="predicted"/>
<comment type="caution">
    <text evidence="1">The sequence shown here is derived from an EMBL/GenBank/DDBJ whole genome shotgun (WGS) entry which is preliminary data.</text>
</comment>
<evidence type="ECO:0000313" key="1">
    <source>
        <dbReference type="EMBL" id="GBP20037.1"/>
    </source>
</evidence>
<dbReference type="EMBL" id="BGZK01000114">
    <property type="protein sequence ID" value="GBP20037.1"/>
    <property type="molecule type" value="Genomic_DNA"/>
</dbReference>